<name>D2QZL5_PIRSD</name>
<dbReference type="Proteomes" id="UP000001887">
    <property type="component" value="Chromosome"/>
</dbReference>
<feature type="region of interest" description="Disordered" evidence="1">
    <location>
        <begin position="265"/>
        <end position="303"/>
    </location>
</feature>
<dbReference type="Pfam" id="PF14331">
    <property type="entry name" value="IcmF-related_N"/>
    <property type="match status" value="1"/>
</dbReference>
<dbReference type="STRING" id="530564.Psta_1824"/>
<reference evidence="4 5" key="1">
    <citation type="journal article" date="2009" name="Stand. Genomic Sci.">
        <title>Complete genome sequence of Pirellula staleyi type strain (ATCC 27377).</title>
        <authorList>
            <person name="Clum A."/>
            <person name="Tindall B.J."/>
            <person name="Sikorski J."/>
            <person name="Ivanova N."/>
            <person name="Mavrommatis K."/>
            <person name="Lucas S."/>
            <person name="Glavina del Rio T."/>
            <person name="Nolan M."/>
            <person name="Chen F."/>
            <person name="Tice H."/>
            <person name="Pitluck S."/>
            <person name="Cheng J.F."/>
            <person name="Chertkov O."/>
            <person name="Brettin T."/>
            <person name="Han C."/>
            <person name="Detter J.C."/>
            <person name="Kuske C."/>
            <person name="Bruce D."/>
            <person name="Goodwin L."/>
            <person name="Ovchinikova G."/>
            <person name="Pati A."/>
            <person name="Mikhailova N."/>
            <person name="Chen A."/>
            <person name="Palaniappan K."/>
            <person name="Land M."/>
            <person name="Hauser L."/>
            <person name="Chang Y.J."/>
            <person name="Jeffries C.D."/>
            <person name="Chain P."/>
            <person name="Rohde M."/>
            <person name="Goker M."/>
            <person name="Bristow J."/>
            <person name="Eisen J.A."/>
            <person name="Markowitz V."/>
            <person name="Hugenholtz P."/>
            <person name="Kyrpides N.C."/>
            <person name="Klenk H.P."/>
            <person name="Lapidus A."/>
        </authorList>
    </citation>
    <scope>NUCLEOTIDE SEQUENCE [LARGE SCALE GENOMIC DNA]</scope>
    <source>
        <strain evidence="5">ATCC 27377 / DSM 6068 / ICPB 4128</strain>
    </source>
</reference>
<evidence type="ECO:0000313" key="4">
    <source>
        <dbReference type="EMBL" id="ADB16498.1"/>
    </source>
</evidence>
<feature type="transmembrane region" description="Helical" evidence="2">
    <location>
        <begin position="78"/>
        <end position="100"/>
    </location>
</feature>
<evidence type="ECO:0000256" key="2">
    <source>
        <dbReference type="SAM" id="Phobius"/>
    </source>
</evidence>
<dbReference type="OrthoDB" id="275567at2"/>
<feature type="compositionally biased region" description="Low complexity" evidence="1">
    <location>
        <begin position="283"/>
        <end position="292"/>
    </location>
</feature>
<keyword evidence="5" id="KW-1185">Reference proteome</keyword>
<feature type="region of interest" description="Disordered" evidence="1">
    <location>
        <begin position="1"/>
        <end position="23"/>
    </location>
</feature>
<sequence>MSDEAPAEETKPEKKPEKKAKAPAQPGFFARLMAWPSKITTAGCASCLTSLVLTILLITVWIVFLVDSNNVPWRHSMSWLRVTLEVMLVITIPIVLYYAIRLWMEGDKSPFPDIDYAWQTGLEQLSRSGLSLSSAPLFLIVGTPGINQERSLMRASGVALRMRELPDGPAPLHWYAGPDGIYLFCTQASWASSLAALVEKRRNELIASGAPPTDLSMPQNIVPAPVAPINTTASTPAPAKRAERNRGTIMLDQFVMEKQSLAAAAEASAQSSSQEVDDKDDFVPSVSSSVSDQPALLSPQESSRQQQRLEYVCQLLRRGRRPLCPLNGVLTLLPFDVFQATQRETQEMQRAVRADLTIIQNELTVRCPVTALITGMQNQRGFRELVRRVGRERAATQRFGRRFDVRMIATAEQVTNLCGQITGVFEDWIHTLFREAEALSRPGNTRLYGLLCQMRSNLAGVLREVLSGGFGYESNQKNPAEPIAFSGCYFAATGDTEDQQAFVRGVFEKLTEEQEEVEWTRLSVQINDLYQFVGILCGLASVVILVTVFVVFLVRLFS</sequence>
<dbReference type="EMBL" id="CP001848">
    <property type="protein sequence ID" value="ADB16498.1"/>
    <property type="molecule type" value="Genomic_DNA"/>
</dbReference>
<protein>
    <recommendedName>
        <fullName evidence="3">Type VI secretion system component TssM1 N-terminal domain-containing protein</fullName>
    </recommendedName>
</protein>
<evidence type="ECO:0000256" key="1">
    <source>
        <dbReference type="SAM" id="MobiDB-lite"/>
    </source>
</evidence>
<proteinExistence type="predicted"/>
<feature type="transmembrane region" description="Helical" evidence="2">
    <location>
        <begin position="529"/>
        <end position="554"/>
    </location>
</feature>
<evidence type="ECO:0000259" key="3">
    <source>
        <dbReference type="Pfam" id="PF14331"/>
    </source>
</evidence>
<keyword evidence="2" id="KW-0812">Transmembrane</keyword>
<feature type="compositionally biased region" description="Low complexity" evidence="1">
    <location>
        <begin position="265"/>
        <end position="274"/>
    </location>
</feature>
<dbReference type="KEGG" id="psl:Psta_1824"/>
<evidence type="ECO:0000313" key="5">
    <source>
        <dbReference type="Proteomes" id="UP000001887"/>
    </source>
</evidence>
<keyword evidence="2" id="KW-1133">Transmembrane helix</keyword>
<dbReference type="AlphaFoldDB" id="D2QZL5"/>
<feature type="transmembrane region" description="Helical" evidence="2">
    <location>
        <begin position="39"/>
        <end position="66"/>
    </location>
</feature>
<accession>D2QZL5</accession>
<feature type="compositionally biased region" description="Basic and acidic residues" evidence="1">
    <location>
        <begin position="8"/>
        <end position="20"/>
    </location>
</feature>
<dbReference type="eggNOG" id="COG3523">
    <property type="taxonomic scope" value="Bacteria"/>
</dbReference>
<dbReference type="HOGENOM" id="CLU_501407_0_0_0"/>
<keyword evidence="2" id="KW-0472">Membrane</keyword>
<feature type="domain" description="Type VI secretion system component TssM1 N-terminal" evidence="3">
    <location>
        <begin position="304"/>
        <end position="496"/>
    </location>
</feature>
<organism evidence="4 5">
    <name type="scientific">Pirellula staleyi (strain ATCC 27377 / DSM 6068 / ICPB 4128)</name>
    <name type="common">Pirella staleyi</name>
    <dbReference type="NCBI Taxonomy" id="530564"/>
    <lineage>
        <taxon>Bacteria</taxon>
        <taxon>Pseudomonadati</taxon>
        <taxon>Planctomycetota</taxon>
        <taxon>Planctomycetia</taxon>
        <taxon>Pirellulales</taxon>
        <taxon>Pirellulaceae</taxon>
        <taxon>Pirellula</taxon>
    </lineage>
</organism>
<dbReference type="InterPro" id="IPR025743">
    <property type="entry name" value="TssM1_N"/>
</dbReference>
<gene>
    <name evidence="4" type="ordered locus">Psta_1824</name>
</gene>